<evidence type="ECO:0000313" key="1">
    <source>
        <dbReference type="EMBL" id="KAG9330052.1"/>
    </source>
</evidence>
<proteinExistence type="predicted"/>
<dbReference type="EMBL" id="JAFBMS010000769">
    <property type="protein sequence ID" value="KAG9330052.1"/>
    <property type="molecule type" value="Genomic_DNA"/>
</dbReference>
<comment type="caution">
    <text evidence="1">The sequence shown here is derived from an EMBL/GenBank/DDBJ whole genome shotgun (WGS) entry which is preliminary data.</text>
</comment>
<reference evidence="1" key="1">
    <citation type="thesis" date="2021" institute="BYU ScholarsArchive" country="Provo, UT, USA">
        <title>Applications of and Algorithms for Genome Assembly and Genomic Analyses with an Emphasis on Marine Teleosts.</title>
        <authorList>
            <person name="Pickett B.D."/>
        </authorList>
    </citation>
    <scope>NUCLEOTIDE SEQUENCE</scope>
    <source>
        <strain evidence="1">HI-2016</strain>
    </source>
</reference>
<organism evidence="1 2">
    <name type="scientific">Albula glossodonta</name>
    <name type="common">roundjaw bonefish</name>
    <dbReference type="NCBI Taxonomy" id="121402"/>
    <lineage>
        <taxon>Eukaryota</taxon>
        <taxon>Metazoa</taxon>
        <taxon>Chordata</taxon>
        <taxon>Craniata</taxon>
        <taxon>Vertebrata</taxon>
        <taxon>Euteleostomi</taxon>
        <taxon>Actinopterygii</taxon>
        <taxon>Neopterygii</taxon>
        <taxon>Teleostei</taxon>
        <taxon>Albuliformes</taxon>
        <taxon>Albulidae</taxon>
        <taxon>Albula</taxon>
    </lineage>
</organism>
<keyword evidence="2" id="KW-1185">Reference proteome</keyword>
<gene>
    <name evidence="1" type="ORF">JZ751_027357</name>
</gene>
<evidence type="ECO:0000313" key="2">
    <source>
        <dbReference type="Proteomes" id="UP000824540"/>
    </source>
</evidence>
<protein>
    <submittedName>
        <fullName evidence="1">Uncharacterized protein</fullName>
    </submittedName>
</protein>
<sequence>MERDIGARKGKNYAPSIFPFPASTALSNSELRLNRTPRPVCRSGSIRSGFCCATSRNRSVTSASRELTHQADRHGDVDFIRTRPAVYWPRHSWSWTNSAITTPSKIWGSTNTGVSIITKEVFIVGVVLYPAVQRPAGLPLQPCIGQTHGKSHQGLQVTRLQLQTPANRPRETRLFAGGN</sequence>
<name>A0A8T2MX66_9TELE</name>
<accession>A0A8T2MX66</accession>
<dbReference type="AlphaFoldDB" id="A0A8T2MX66"/>
<dbReference type="Proteomes" id="UP000824540">
    <property type="component" value="Unassembled WGS sequence"/>
</dbReference>